<dbReference type="AlphaFoldDB" id="A0A937X7J2"/>
<dbReference type="PROSITE" id="PS51257">
    <property type="entry name" value="PROKAR_LIPOPROTEIN"/>
    <property type="match status" value="1"/>
</dbReference>
<reference evidence="2" key="1">
    <citation type="submission" date="2019-03" db="EMBL/GenBank/DDBJ databases">
        <title>Lake Tanganyika Metagenome-Assembled Genomes (MAGs).</title>
        <authorList>
            <person name="Tran P."/>
        </authorList>
    </citation>
    <scope>NUCLEOTIDE SEQUENCE</scope>
    <source>
        <strain evidence="2">M_DeepCast_400m_m2_100</strain>
    </source>
</reference>
<accession>A0A937X7J2</accession>
<feature type="signal peptide" evidence="1">
    <location>
        <begin position="1"/>
        <end position="26"/>
    </location>
</feature>
<evidence type="ECO:0000313" key="3">
    <source>
        <dbReference type="Proteomes" id="UP000748308"/>
    </source>
</evidence>
<feature type="chain" id="PRO_5037803790" description="DUF4920 domain-containing protein" evidence="1">
    <location>
        <begin position="27"/>
        <end position="135"/>
    </location>
</feature>
<evidence type="ECO:0008006" key="4">
    <source>
        <dbReference type="Google" id="ProtNLM"/>
    </source>
</evidence>
<comment type="caution">
    <text evidence="2">The sequence shown here is derived from an EMBL/GenBank/DDBJ whole genome shotgun (WGS) entry which is preliminary data.</text>
</comment>
<evidence type="ECO:0000256" key="1">
    <source>
        <dbReference type="SAM" id="SignalP"/>
    </source>
</evidence>
<sequence>MRHRIRALAAAALAATVALTATAALAALAASGCARKVETFGAPLSPGPAIAIADIFSDPGAHEGRTVKLEGTIETECPAGCWLNVADPTGVLFVELSAAGIALPQRVGRKVAVEGVVVAEKGRPVSIRGRGVEIR</sequence>
<evidence type="ECO:0000313" key="2">
    <source>
        <dbReference type="EMBL" id="MBM3317318.1"/>
    </source>
</evidence>
<keyword evidence="1" id="KW-0732">Signal</keyword>
<name>A0A937X7J2_UNCEI</name>
<protein>
    <recommendedName>
        <fullName evidence="4">DUF4920 domain-containing protein</fullName>
    </recommendedName>
</protein>
<dbReference type="Proteomes" id="UP000748308">
    <property type="component" value="Unassembled WGS sequence"/>
</dbReference>
<dbReference type="EMBL" id="VGIY01000106">
    <property type="protein sequence ID" value="MBM3317318.1"/>
    <property type="molecule type" value="Genomic_DNA"/>
</dbReference>
<organism evidence="2 3">
    <name type="scientific">Eiseniibacteriota bacterium</name>
    <dbReference type="NCBI Taxonomy" id="2212470"/>
    <lineage>
        <taxon>Bacteria</taxon>
        <taxon>Candidatus Eiseniibacteriota</taxon>
    </lineage>
</organism>
<gene>
    <name evidence="2" type="ORF">FJY75_05655</name>
</gene>
<proteinExistence type="predicted"/>